<evidence type="ECO:0000256" key="2">
    <source>
        <dbReference type="SAM" id="SignalP"/>
    </source>
</evidence>
<sequence>MIRRLRMCLPLSLTFLELALRRQLKRSSVATYKRATLLSSRPHPTSRNSSLNSSTPP</sequence>
<name>A0A3P7L176_STRVU</name>
<accession>A0A3P7L176</accession>
<gene>
    <name evidence="3" type="ORF">SVUK_LOCUS7996</name>
</gene>
<reference evidence="3 4" key="1">
    <citation type="submission" date="2018-11" db="EMBL/GenBank/DDBJ databases">
        <authorList>
            <consortium name="Pathogen Informatics"/>
        </authorList>
    </citation>
    <scope>NUCLEOTIDE SEQUENCE [LARGE SCALE GENOMIC DNA]</scope>
</reference>
<proteinExistence type="predicted"/>
<evidence type="ECO:0000313" key="4">
    <source>
        <dbReference type="Proteomes" id="UP000270094"/>
    </source>
</evidence>
<dbReference type="Proteomes" id="UP000270094">
    <property type="component" value="Unassembled WGS sequence"/>
</dbReference>
<keyword evidence="4" id="KW-1185">Reference proteome</keyword>
<feature type="region of interest" description="Disordered" evidence="1">
    <location>
        <begin position="32"/>
        <end position="57"/>
    </location>
</feature>
<dbReference type="EMBL" id="UYYB01028310">
    <property type="protein sequence ID" value="VDM72998.1"/>
    <property type="molecule type" value="Genomic_DNA"/>
</dbReference>
<protein>
    <submittedName>
        <fullName evidence="3">Uncharacterized protein</fullName>
    </submittedName>
</protein>
<feature type="chain" id="PRO_5018193153" evidence="2">
    <location>
        <begin position="22"/>
        <end position="57"/>
    </location>
</feature>
<keyword evidence="2" id="KW-0732">Signal</keyword>
<feature type="signal peptide" evidence="2">
    <location>
        <begin position="1"/>
        <end position="21"/>
    </location>
</feature>
<evidence type="ECO:0000313" key="3">
    <source>
        <dbReference type="EMBL" id="VDM72998.1"/>
    </source>
</evidence>
<feature type="compositionally biased region" description="Polar residues" evidence="1">
    <location>
        <begin position="37"/>
        <end position="57"/>
    </location>
</feature>
<dbReference type="AlphaFoldDB" id="A0A3P7L176"/>
<evidence type="ECO:0000256" key="1">
    <source>
        <dbReference type="SAM" id="MobiDB-lite"/>
    </source>
</evidence>
<organism evidence="3 4">
    <name type="scientific">Strongylus vulgaris</name>
    <name type="common">Blood worm</name>
    <dbReference type="NCBI Taxonomy" id="40348"/>
    <lineage>
        <taxon>Eukaryota</taxon>
        <taxon>Metazoa</taxon>
        <taxon>Ecdysozoa</taxon>
        <taxon>Nematoda</taxon>
        <taxon>Chromadorea</taxon>
        <taxon>Rhabditida</taxon>
        <taxon>Rhabditina</taxon>
        <taxon>Rhabditomorpha</taxon>
        <taxon>Strongyloidea</taxon>
        <taxon>Strongylidae</taxon>
        <taxon>Strongylus</taxon>
    </lineage>
</organism>